<dbReference type="EMBL" id="CAKXYY010000007">
    <property type="protein sequence ID" value="CAH2352735.1"/>
    <property type="molecule type" value="Genomic_DNA"/>
</dbReference>
<reference evidence="8" key="1">
    <citation type="submission" date="2022-03" db="EMBL/GenBank/DDBJ databases">
        <authorList>
            <person name="Legras J.-L."/>
            <person name="Devillers H."/>
            <person name="Grondin C."/>
        </authorList>
    </citation>
    <scope>NUCLEOTIDE SEQUENCE</scope>
    <source>
        <strain evidence="8">CLIB 1423</strain>
    </source>
</reference>
<feature type="transmembrane region" description="Helical" evidence="7">
    <location>
        <begin position="151"/>
        <end position="181"/>
    </location>
</feature>
<feature type="transmembrane region" description="Helical" evidence="7">
    <location>
        <begin position="118"/>
        <end position="139"/>
    </location>
</feature>
<sequence length="330" mass="36414">MAFVEIFGRAGNEVLEINPTSSYIDIHLTNHGSSWLWAAFSVFSLLTLIHAAIFGFSNSRNQTIKKAIFVGPLFTNFVMAIAYFTYASNLGYTGIKTEFHHVTTSEGLGYRQIFYVKYIGYFLSWPFVLYAIEVATHTLDLSSKTSAGETFSGFIGIISSLFTKFLATEVFVLGLLIGSLIESTYKWGYFTFAVFGQLYALTLIIVSVSKNLRSINSNRIGTILISFELVVWILYPIAWGLSEGGNVIQPDSEAAFFGVLDLITFAIVPTVLTFLNASGLDENVFLKFNWNNHHSTNEKIIESPRASGDTAVPQTSVAETGANNVQAETV</sequence>
<dbReference type="CDD" id="cd15239">
    <property type="entry name" value="7tm_YRO2_fungal-like"/>
    <property type="match status" value="1"/>
</dbReference>
<evidence type="ECO:0000256" key="5">
    <source>
        <dbReference type="ARBA" id="ARBA00023136"/>
    </source>
</evidence>
<dbReference type="GO" id="GO:0005886">
    <property type="term" value="C:plasma membrane"/>
    <property type="evidence" value="ECO:0007669"/>
    <property type="project" value="TreeGrafter"/>
</dbReference>
<feature type="compositionally biased region" description="Polar residues" evidence="6">
    <location>
        <begin position="312"/>
        <end position="330"/>
    </location>
</feature>
<dbReference type="OrthoDB" id="536545at2759"/>
<evidence type="ECO:0000256" key="7">
    <source>
        <dbReference type="SAM" id="Phobius"/>
    </source>
</evidence>
<name>A0A9P0VYQ6_9ASCO</name>
<comment type="subcellular location">
    <subcellularLocation>
        <location evidence="1">Membrane</location>
        <topology evidence="1">Multi-pass membrane protein</topology>
    </subcellularLocation>
</comment>
<keyword evidence="5 7" id="KW-0472">Membrane</keyword>
<feature type="transmembrane region" description="Helical" evidence="7">
    <location>
        <begin position="187"/>
        <end position="208"/>
    </location>
</feature>
<evidence type="ECO:0000256" key="2">
    <source>
        <dbReference type="ARBA" id="ARBA00008130"/>
    </source>
</evidence>
<accession>A0A9P0VYQ6</accession>
<dbReference type="GO" id="GO:0005783">
    <property type="term" value="C:endoplasmic reticulum"/>
    <property type="evidence" value="ECO:0007669"/>
    <property type="project" value="TreeGrafter"/>
</dbReference>
<dbReference type="Gene3D" id="1.20.1070.10">
    <property type="entry name" value="Rhodopsin 7-helix transmembrane proteins"/>
    <property type="match status" value="1"/>
</dbReference>
<organism evidence="8 9">
    <name type="scientific">[Candida] railenensis</name>
    <dbReference type="NCBI Taxonomy" id="45579"/>
    <lineage>
        <taxon>Eukaryota</taxon>
        <taxon>Fungi</taxon>
        <taxon>Dikarya</taxon>
        <taxon>Ascomycota</taxon>
        <taxon>Saccharomycotina</taxon>
        <taxon>Pichiomycetes</taxon>
        <taxon>Debaryomycetaceae</taxon>
        <taxon>Kurtzmaniella</taxon>
    </lineage>
</organism>
<evidence type="ECO:0000256" key="4">
    <source>
        <dbReference type="ARBA" id="ARBA00022989"/>
    </source>
</evidence>
<dbReference type="FunFam" id="1.20.1070.10:FF:000160">
    <property type="entry name" value="Related to Opsin-1"/>
    <property type="match status" value="1"/>
</dbReference>
<dbReference type="SUPFAM" id="SSF81321">
    <property type="entry name" value="Family A G protein-coupled receptor-like"/>
    <property type="match status" value="1"/>
</dbReference>
<evidence type="ECO:0000256" key="3">
    <source>
        <dbReference type="ARBA" id="ARBA00022692"/>
    </source>
</evidence>
<proteinExistence type="inferred from homology"/>
<comment type="caution">
    <text evidence="8">The sequence shown here is derived from an EMBL/GenBank/DDBJ whole genome shotgun (WGS) entry which is preliminary data.</text>
</comment>
<protein>
    <submittedName>
        <fullName evidence="8">30 kDa heat shock protein</fullName>
    </submittedName>
</protein>
<feature type="transmembrane region" description="Helical" evidence="7">
    <location>
        <begin position="68"/>
        <end position="86"/>
    </location>
</feature>
<evidence type="ECO:0000313" key="8">
    <source>
        <dbReference type="EMBL" id="CAH2352735.1"/>
    </source>
</evidence>
<feature type="transmembrane region" description="Helical" evidence="7">
    <location>
        <begin position="254"/>
        <end position="277"/>
    </location>
</feature>
<dbReference type="Pfam" id="PF01036">
    <property type="entry name" value="Bac_rhodopsin"/>
    <property type="match status" value="1"/>
</dbReference>
<evidence type="ECO:0000313" key="9">
    <source>
        <dbReference type="Proteomes" id="UP000837801"/>
    </source>
</evidence>
<dbReference type="Proteomes" id="UP000837801">
    <property type="component" value="Unassembled WGS sequence"/>
</dbReference>
<feature type="region of interest" description="Disordered" evidence="6">
    <location>
        <begin position="299"/>
        <end position="330"/>
    </location>
</feature>
<gene>
    <name evidence="8" type="ORF">CLIB1423_07S06414</name>
</gene>
<dbReference type="InterPro" id="IPR001425">
    <property type="entry name" value="Arc/bac/fun_rhodopsins"/>
</dbReference>
<dbReference type="SMART" id="SM01021">
    <property type="entry name" value="Bac_rhodopsin"/>
    <property type="match status" value="1"/>
</dbReference>
<keyword evidence="4 7" id="KW-1133">Transmembrane helix</keyword>
<keyword evidence="9" id="KW-1185">Reference proteome</keyword>
<keyword evidence="3 7" id="KW-0812">Transmembrane</keyword>
<feature type="transmembrane region" description="Helical" evidence="7">
    <location>
        <begin position="35"/>
        <end position="56"/>
    </location>
</feature>
<dbReference type="AlphaFoldDB" id="A0A9P0VYQ6"/>
<feature type="transmembrane region" description="Helical" evidence="7">
    <location>
        <begin position="220"/>
        <end position="242"/>
    </location>
</feature>
<dbReference type="PANTHER" id="PTHR28286">
    <property type="match status" value="1"/>
</dbReference>
<evidence type="ECO:0000256" key="1">
    <source>
        <dbReference type="ARBA" id="ARBA00004141"/>
    </source>
</evidence>
<evidence type="ECO:0000256" key="6">
    <source>
        <dbReference type="SAM" id="MobiDB-lite"/>
    </source>
</evidence>
<dbReference type="PANTHER" id="PTHR28286:SF1">
    <property type="entry name" value="30 KDA HEAT SHOCK PROTEIN-RELATED"/>
    <property type="match status" value="1"/>
</dbReference>
<keyword evidence="8" id="KW-0346">Stress response</keyword>
<dbReference type="InterPro" id="IPR043476">
    <property type="entry name" value="Yro2-like_7TM"/>
</dbReference>
<comment type="similarity">
    <text evidence="2">Belongs to the archaeal/bacterial/fungal opsin family.</text>
</comment>